<dbReference type="InterPro" id="IPR003764">
    <property type="entry name" value="GlcNAc_6-P_deAcase"/>
</dbReference>
<dbReference type="NCBIfam" id="TIGR00221">
    <property type="entry name" value="nagA"/>
    <property type="match status" value="1"/>
</dbReference>
<dbReference type="InterPro" id="IPR006680">
    <property type="entry name" value="Amidohydro-rel"/>
</dbReference>
<evidence type="ECO:0000259" key="6">
    <source>
        <dbReference type="Pfam" id="PF01979"/>
    </source>
</evidence>
<proteinExistence type="inferred from homology"/>
<accession>A0ABW1XNZ2</accession>
<dbReference type="Pfam" id="PF01979">
    <property type="entry name" value="Amidohydro_1"/>
    <property type="match status" value="1"/>
</dbReference>
<keyword evidence="8" id="KW-1185">Reference proteome</keyword>
<dbReference type="PIRSF" id="PIRSF038994">
    <property type="entry name" value="NagA"/>
    <property type="match status" value="1"/>
</dbReference>
<dbReference type="PANTHER" id="PTHR11113:SF14">
    <property type="entry name" value="N-ACETYLGLUCOSAMINE-6-PHOSPHATE DEACETYLASE"/>
    <property type="match status" value="1"/>
</dbReference>
<dbReference type="SUPFAM" id="SSF51556">
    <property type="entry name" value="Metallo-dependent hydrolases"/>
    <property type="match status" value="1"/>
</dbReference>
<keyword evidence="4 5" id="KW-0119">Carbohydrate metabolism</keyword>
<evidence type="ECO:0000256" key="1">
    <source>
        <dbReference type="ARBA" id="ARBA00010716"/>
    </source>
</evidence>
<evidence type="ECO:0000256" key="4">
    <source>
        <dbReference type="ARBA" id="ARBA00023277"/>
    </source>
</evidence>
<dbReference type="SUPFAM" id="SSF51338">
    <property type="entry name" value="Composite domain of metallo-dependent hydrolases"/>
    <property type="match status" value="1"/>
</dbReference>
<dbReference type="InterPro" id="IPR032466">
    <property type="entry name" value="Metal_Hydrolase"/>
</dbReference>
<dbReference type="Gene3D" id="3.20.20.140">
    <property type="entry name" value="Metal-dependent hydrolases"/>
    <property type="match status" value="1"/>
</dbReference>
<evidence type="ECO:0000313" key="7">
    <source>
        <dbReference type="EMBL" id="MFC6441516.1"/>
    </source>
</evidence>
<gene>
    <name evidence="7" type="primary">nagA</name>
    <name evidence="7" type="ORF">ACFP85_15290</name>
</gene>
<comment type="caution">
    <text evidence="7">The sequence shown here is derived from an EMBL/GenBank/DDBJ whole genome shotgun (WGS) entry which is preliminary data.</text>
</comment>
<dbReference type="Proteomes" id="UP001596364">
    <property type="component" value="Unassembled WGS sequence"/>
</dbReference>
<dbReference type="RefSeq" id="WP_131257725.1">
    <property type="nucleotide sequence ID" value="NZ_JBHSUS010000001.1"/>
</dbReference>
<evidence type="ECO:0000256" key="5">
    <source>
        <dbReference type="PIRNR" id="PIRNR038994"/>
    </source>
</evidence>
<dbReference type="PANTHER" id="PTHR11113">
    <property type="entry name" value="N-ACETYLGLUCOSAMINE-6-PHOSPHATE DEACETYLASE"/>
    <property type="match status" value="1"/>
</dbReference>
<evidence type="ECO:0000256" key="2">
    <source>
        <dbReference type="ARBA" id="ARBA00022723"/>
    </source>
</evidence>
<dbReference type="EMBL" id="JBHSUS010000001">
    <property type="protein sequence ID" value="MFC6441516.1"/>
    <property type="molecule type" value="Genomic_DNA"/>
</dbReference>
<reference evidence="8" key="1">
    <citation type="journal article" date="2019" name="Int. J. Syst. Evol. Microbiol.">
        <title>The Global Catalogue of Microorganisms (GCM) 10K type strain sequencing project: providing services to taxonomists for standard genome sequencing and annotation.</title>
        <authorList>
            <consortium name="The Broad Institute Genomics Platform"/>
            <consortium name="The Broad Institute Genome Sequencing Center for Infectious Disease"/>
            <person name="Wu L."/>
            <person name="Ma J."/>
        </authorList>
    </citation>
    <scope>NUCLEOTIDE SEQUENCE [LARGE SCALE GENOMIC DNA]</scope>
    <source>
        <strain evidence="8">CGMCC 1.16031</strain>
    </source>
</reference>
<feature type="domain" description="Amidohydrolase-related" evidence="6">
    <location>
        <begin position="46"/>
        <end position="369"/>
    </location>
</feature>
<sequence>MTDHYFAAQLFDGTQWHKHVAFSVEDGLIVDFRPDSEATGTVLPGIVSAGLVDIQVNGGGGMLFNQQPNSDCLKAMINGHSRYGTTSMLPTLITDELSVMQQAADAIAEAIATSLPGIVGVHFEGPHLSVPKRGIHPQHCVRPISDAELALFTRQDLGQVMLTLAPENVSPDVIRDLTQRGIKICLGHSNADADTVMAALDAGASGFTHLYNAMSGLTGRAPGMLGAALLRNDAWCGLIVDKHHVSDLACQLAYKTKGVERLILVTDAMAHVGSELQNMPYLDTEILRDGDKLTLPNGTLAGSALDMASAVRNMHQLGVPLEDALQMASATPAQFLGFDSIGHLAKGKRADFTLFSQDLHVTHTWIGGTQMFDCSANR</sequence>
<dbReference type="Gene3D" id="2.30.40.10">
    <property type="entry name" value="Urease, subunit C, domain 1"/>
    <property type="match status" value="1"/>
</dbReference>
<dbReference type="InterPro" id="IPR011059">
    <property type="entry name" value="Metal-dep_hydrolase_composite"/>
</dbReference>
<comment type="catalytic activity">
    <reaction evidence="5">
        <text>N-acetyl-D-glucosamine 6-phosphate + H2O = D-glucosamine 6-phosphate + acetate</text>
        <dbReference type="Rhea" id="RHEA:22936"/>
        <dbReference type="ChEBI" id="CHEBI:15377"/>
        <dbReference type="ChEBI" id="CHEBI:30089"/>
        <dbReference type="ChEBI" id="CHEBI:57513"/>
        <dbReference type="ChEBI" id="CHEBI:58725"/>
        <dbReference type="EC" id="3.5.1.25"/>
    </reaction>
</comment>
<evidence type="ECO:0000313" key="8">
    <source>
        <dbReference type="Proteomes" id="UP001596364"/>
    </source>
</evidence>
<protein>
    <recommendedName>
        <fullName evidence="5">N-acetylgalactosamine-6-phosphate deacetylase</fullName>
        <ecNumber evidence="5">3.5.1.25</ecNumber>
    </recommendedName>
    <alternativeName>
        <fullName evidence="5">N-acetylglucosamine-6-phosphate deacetylase</fullName>
    </alternativeName>
</protein>
<evidence type="ECO:0000256" key="3">
    <source>
        <dbReference type="ARBA" id="ARBA00022801"/>
    </source>
</evidence>
<name>A0ABW1XNZ2_9ALTE</name>
<organism evidence="7 8">
    <name type="scientific">Pseudobowmanella zhangzhouensis</name>
    <dbReference type="NCBI Taxonomy" id="1537679"/>
    <lineage>
        <taxon>Bacteria</taxon>
        <taxon>Pseudomonadati</taxon>
        <taxon>Pseudomonadota</taxon>
        <taxon>Gammaproteobacteria</taxon>
        <taxon>Alteromonadales</taxon>
        <taxon>Alteromonadaceae</taxon>
    </lineage>
</organism>
<keyword evidence="3 5" id="KW-0378">Hydrolase</keyword>
<comment type="similarity">
    <text evidence="1 5">Belongs to the metallo-dependent hydrolases superfamily. NagA family.</text>
</comment>
<keyword evidence="2" id="KW-0479">Metal-binding</keyword>
<dbReference type="CDD" id="cd00854">
    <property type="entry name" value="NagA"/>
    <property type="match status" value="1"/>
</dbReference>
<dbReference type="EC" id="3.5.1.25" evidence="5"/>
<dbReference type="GO" id="GO:0008448">
    <property type="term" value="F:N-acetylglucosamine-6-phosphate deacetylase activity"/>
    <property type="evidence" value="ECO:0007669"/>
    <property type="project" value="UniProtKB-EC"/>
</dbReference>